<dbReference type="PANTHER" id="PTHR13947:SF37">
    <property type="entry name" value="LD18367P"/>
    <property type="match status" value="1"/>
</dbReference>
<dbReference type="GO" id="GO:0008080">
    <property type="term" value="F:N-acetyltransferase activity"/>
    <property type="evidence" value="ECO:0007669"/>
    <property type="project" value="InterPro"/>
</dbReference>
<dbReference type="Proteomes" id="UP000679749">
    <property type="component" value="Unassembled WGS sequence"/>
</dbReference>
<dbReference type="PANTHER" id="PTHR13947">
    <property type="entry name" value="GNAT FAMILY N-ACETYLTRANSFERASE"/>
    <property type="match status" value="1"/>
</dbReference>
<gene>
    <name evidence="3" type="ORF">KHA99_15375</name>
</gene>
<proteinExistence type="predicted"/>
<evidence type="ECO:0000313" key="4">
    <source>
        <dbReference type="Proteomes" id="UP000679749"/>
    </source>
</evidence>
<dbReference type="CDD" id="cd04301">
    <property type="entry name" value="NAT_SF"/>
    <property type="match status" value="1"/>
</dbReference>
<feature type="domain" description="N-acetyltransferase" evidence="2">
    <location>
        <begin position="1"/>
        <end position="166"/>
    </location>
</feature>
<dbReference type="PROSITE" id="PS51186">
    <property type="entry name" value="GNAT"/>
    <property type="match status" value="1"/>
</dbReference>
<dbReference type="Pfam" id="PF00583">
    <property type="entry name" value="Acetyltransf_1"/>
    <property type="match status" value="1"/>
</dbReference>
<dbReference type="RefSeq" id="WP_213118355.1">
    <property type="nucleotide sequence ID" value="NZ_JAGYPF010000003.1"/>
</dbReference>
<sequence length="166" mass="18500">MLIRDANLEELPFIREQRVSAYEEHALKIPAGHWEALKKAISSEADLQQGVERIVAEINGDIVGSVILFPAKSDAYEGEVEELDYPEIRMLAVAPAARGKGVAASLVAECIQRAKVQGYSSIGLHTGQFMESAMRLYERLGFERLPQFDFEPANDGIIVRAYRMSF</sequence>
<evidence type="ECO:0000259" key="2">
    <source>
        <dbReference type="PROSITE" id="PS51186"/>
    </source>
</evidence>
<dbReference type="SUPFAM" id="SSF55729">
    <property type="entry name" value="Acyl-CoA N-acyltransferases (Nat)"/>
    <property type="match status" value="1"/>
</dbReference>
<accession>A0A942YVE0</accession>
<keyword evidence="1" id="KW-0808">Transferase</keyword>
<protein>
    <submittedName>
        <fullName evidence="3">GNAT family N-acetyltransferase</fullName>
    </submittedName>
</protein>
<dbReference type="AlphaFoldDB" id="A0A942YVE0"/>
<dbReference type="InterPro" id="IPR016181">
    <property type="entry name" value="Acyl_CoA_acyltransferase"/>
</dbReference>
<evidence type="ECO:0000313" key="3">
    <source>
        <dbReference type="EMBL" id="MBS4213837.1"/>
    </source>
</evidence>
<evidence type="ECO:0000256" key="1">
    <source>
        <dbReference type="ARBA" id="ARBA00022679"/>
    </source>
</evidence>
<dbReference type="Gene3D" id="3.40.630.30">
    <property type="match status" value="1"/>
</dbReference>
<keyword evidence="4" id="KW-1185">Reference proteome</keyword>
<dbReference type="InterPro" id="IPR000182">
    <property type="entry name" value="GNAT_dom"/>
</dbReference>
<dbReference type="EMBL" id="JAGYPF010000003">
    <property type="protein sequence ID" value="MBS4213837.1"/>
    <property type="molecule type" value="Genomic_DNA"/>
</dbReference>
<comment type="caution">
    <text evidence="3">The sequence shown here is derived from an EMBL/GenBank/DDBJ whole genome shotgun (WGS) entry which is preliminary data.</text>
</comment>
<reference evidence="3" key="1">
    <citation type="submission" date="2021-05" db="EMBL/GenBank/DDBJ databases">
        <title>Novel Bacillus species.</title>
        <authorList>
            <person name="Liu G."/>
        </authorList>
    </citation>
    <scope>NUCLEOTIDE SEQUENCE</scope>
    <source>
        <strain evidence="3">FJAT-49825</strain>
    </source>
</reference>
<name>A0A942YVE0_9BACI</name>
<organism evidence="3 4">
    <name type="scientific">Neobacillus rhizophilus</name>
    <dbReference type="NCBI Taxonomy" id="2833579"/>
    <lineage>
        <taxon>Bacteria</taxon>
        <taxon>Bacillati</taxon>
        <taxon>Bacillota</taxon>
        <taxon>Bacilli</taxon>
        <taxon>Bacillales</taxon>
        <taxon>Bacillaceae</taxon>
        <taxon>Neobacillus</taxon>
    </lineage>
</organism>
<dbReference type="InterPro" id="IPR050769">
    <property type="entry name" value="NAT_camello-type"/>
</dbReference>